<dbReference type="GeneID" id="20226165"/>
<sequence length="385" mass="43677">MDGPVLDKDGNISHLRIDFDANDRERFLENQKVMDLFKDQFAGFNVLLFSRKGSIDVVCYDYCTLEGPHPSLDHVFDFHLKKKSSIRPGTLGLRQQISTFHELIATDEKTTTIHSFDQSGYGTVDIIQNTIKKCQLLAKLNARRHKIPQWLHHIINKHPDLPLGTIRWEAVDGAGETVGGSAPGVLWCNDASVVERRAGADSRNSNCAYADFTSHFTNDHSRGFAIIKAALAVVYVNRILAIQSPLSDISQSWSRDDSDGDVGSGRGEIHPSSPWSLLRGSWRSSCRRRRCARRRTKGRASEAWCMWMRRREIIARKIVDEEEKRREASGYFEVRSNVFNLSVSENGFIRKGIRRVGHYRRKHGRKNYTARSAYLGSEVVQASST</sequence>
<protein>
    <submittedName>
        <fullName evidence="2">Uncharacterized protein</fullName>
    </submittedName>
</protein>
<dbReference type="InParanoid" id="F0YKN7"/>
<keyword evidence="3" id="KW-1185">Reference proteome</keyword>
<evidence type="ECO:0000313" key="3">
    <source>
        <dbReference type="Proteomes" id="UP000002729"/>
    </source>
</evidence>
<name>F0YKN7_AURAN</name>
<evidence type="ECO:0000256" key="1">
    <source>
        <dbReference type="SAM" id="MobiDB-lite"/>
    </source>
</evidence>
<accession>F0YKN7</accession>
<organism evidence="3">
    <name type="scientific">Aureococcus anophagefferens</name>
    <name type="common">Harmful bloom alga</name>
    <dbReference type="NCBI Taxonomy" id="44056"/>
    <lineage>
        <taxon>Eukaryota</taxon>
        <taxon>Sar</taxon>
        <taxon>Stramenopiles</taxon>
        <taxon>Ochrophyta</taxon>
        <taxon>Pelagophyceae</taxon>
        <taxon>Pelagomonadales</taxon>
        <taxon>Pelagomonadaceae</taxon>
        <taxon>Aureococcus</taxon>
    </lineage>
</organism>
<dbReference type="RefSeq" id="XP_009040976.1">
    <property type="nucleotide sequence ID" value="XM_009042728.1"/>
</dbReference>
<reference evidence="2 3" key="1">
    <citation type="journal article" date="2011" name="Proc. Natl. Acad. Sci. U.S.A.">
        <title>Niche of harmful alga Aureococcus anophagefferens revealed through ecogenomics.</title>
        <authorList>
            <person name="Gobler C.J."/>
            <person name="Berry D.L."/>
            <person name="Dyhrman S.T."/>
            <person name="Wilhelm S.W."/>
            <person name="Salamov A."/>
            <person name="Lobanov A.V."/>
            <person name="Zhang Y."/>
            <person name="Collier J.L."/>
            <person name="Wurch L.L."/>
            <person name="Kustka A.B."/>
            <person name="Dill B.D."/>
            <person name="Shah M."/>
            <person name="VerBerkmoes N.C."/>
            <person name="Kuo A."/>
            <person name="Terry A."/>
            <person name="Pangilinan J."/>
            <person name="Lindquist E.A."/>
            <person name="Lucas S."/>
            <person name="Paulsen I.T."/>
            <person name="Hattenrath-Lehmann T.K."/>
            <person name="Talmage S.C."/>
            <person name="Walker E.A."/>
            <person name="Koch F."/>
            <person name="Burson A.M."/>
            <person name="Marcoval M.A."/>
            <person name="Tang Y.Z."/>
            <person name="Lecleir G.R."/>
            <person name="Coyne K.J."/>
            <person name="Berg G.M."/>
            <person name="Bertrand E.M."/>
            <person name="Saito M.A."/>
            <person name="Gladyshev V.N."/>
            <person name="Grigoriev I.V."/>
        </authorList>
    </citation>
    <scope>NUCLEOTIDE SEQUENCE [LARGE SCALE GENOMIC DNA]</scope>
    <source>
        <strain evidence="3">CCMP 1984</strain>
    </source>
</reference>
<dbReference type="KEGG" id="aaf:AURANDRAFT_67291"/>
<gene>
    <name evidence="2" type="ORF">AURANDRAFT_67291</name>
</gene>
<dbReference type="EMBL" id="GL833153">
    <property type="protein sequence ID" value="EGB04266.1"/>
    <property type="molecule type" value="Genomic_DNA"/>
</dbReference>
<evidence type="ECO:0000313" key="2">
    <source>
        <dbReference type="EMBL" id="EGB04266.1"/>
    </source>
</evidence>
<proteinExistence type="predicted"/>
<feature type="region of interest" description="Disordered" evidence="1">
    <location>
        <begin position="250"/>
        <end position="271"/>
    </location>
</feature>
<dbReference type="Proteomes" id="UP000002729">
    <property type="component" value="Unassembled WGS sequence"/>
</dbReference>
<dbReference type="AlphaFoldDB" id="F0YKN7"/>